<comment type="catalytic activity">
    <reaction evidence="2">
        <text>2 GTP = 3',3'-c-di-GMP + 2 diphosphate</text>
        <dbReference type="Rhea" id="RHEA:24898"/>
        <dbReference type="ChEBI" id="CHEBI:33019"/>
        <dbReference type="ChEBI" id="CHEBI:37565"/>
        <dbReference type="ChEBI" id="CHEBI:58805"/>
        <dbReference type="EC" id="2.7.7.65"/>
    </reaction>
</comment>
<feature type="domain" description="GGDEF" evidence="4">
    <location>
        <begin position="168"/>
        <end position="304"/>
    </location>
</feature>
<reference evidence="5 6" key="1">
    <citation type="submission" date="2023-03" db="EMBL/GenBank/DDBJ databases">
        <authorList>
            <person name="Pearce D."/>
        </authorList>
    </citation>
    <scope>NUCLEOTIDE SEQUENCE [LARGE SCALE GENOMIC DNA]</scope>
    <source>
        <strain evidence="5">Msz</strain>
    </source>
</reference>
<dbReference type="InterPro" id="IPR029787">
    <property type="entry name" value="Nucleotide_cyclase"/>
</dbReference>
<dbReference type="Pfam" id="PF00498">
    <property type="entry name" value="FHA"/>
    <property type="match status" value="1"/>
</dbReference>
<dbReference type="InterPro" id="IPR000160">
    <property type="entry name" value="GGDEF_dom"/>
</dbReference>
<dbReference type="PANTHER" id="PTHR45138">
    <property type="entry name" value="REGULATORY COMPONENTS OF SENSORY TRANSDUCTION SYSTEM"/>
    <property type="match status" value="1"/>
</dbReference>
<dbReference type="RefSeq" id="WP_051331395.1">
    <property type="nucleotide sequence ID" value="NZ_OX458333.1"/>
</dbReference>
<keyword evidence="6" id="KW-1185">Reference proteome</keyword>
<dbReference type="CDD" id="cd01949">
    <property type="entry name" value="GGDEF"/>
    <property type="match status" value="1"/>
</dbReference>
<dbReference type="SMART" id="SM00240">
    <property type="entry name" value="FHA"/>
    <property type="match status" value="1"/>
</dbReference>
<dbReference type="SMART" id="SM00267">
    <property type="entry name" value="GGDEF"/>
    <property type="match status" value="1"/>
</dbReference>
<gene>
    <name evidence="5" type="ORF">MSZNOR_1326</name>
</gene>
<evidence type="ECO:0000313" key="5">
    <source>
        <dbReference type="EMBL" id="CAI8786706.1"/>
    </source>
</evidence>
<sequence>MVKKTPKEETTIPPGTPWFHWKYGENGLEACLIMIRGPQVGRRVVLDKDEIVLGRSKNADVQIEESCVSRQHAVIKREASTFIIIDQNSTNGTFVNSERRVTCVLRDQDLITIGNTIFKFIAKNSPELHYHEELHKQASLDPVLQIHNKRFFLEYLEQKCHRSLLLPTKLAIILFDIDHFKRINDTYGHQTGDQVLLHVANIVKSRLRNSDIFSRYGGEEFAVALPDSDAEQAGMTAEKLRRAVEATAVIRDEDEIRVTISLGAASLEPAGSPIRSWRDLIERADSALYEAKKAGRNRTIVYRGTR</sequence>
<dbReference type="NCBIfam" id="TIGR00254">
    <property type="entry name" value="GGDEF"/>
    <property type="match status" value="1"/>
</dbReference>
<dbReference type="Pfam" id="PF00990">
    <property type="entry name" value="GGDEF"/>
    <property type="match status" value="1"/>
</dbReference>
<feature type="domain" description="FHA" evidence="3">
    <location>
        <begin position="51"/>
        <end position="100"/>
    </location>
</feature>
<dbReference type="InterPro" id="IPR043128">
    <property type="entry name" value="Rev_trsase/Diguanyl_cyclase"/>
</dbReference>
<dbReference type="InterPro" id="IPR000253">
    <property type="entry name" value="FHA_dom"/>
</dbReference>
<dbReference type="EMBL" id="OX458333">
    <property type="protein sequence ID" value="CAI8786706.1"/>
    <property type="molecule type" value="Genomic_DNA"/>
</dbReference>
<dbReference type="SUPFAM" id="SSF55073">
    <property type="entry name" value="Nucleotide cyclase"/>
    <property type="match status" value="1"/>
</dbReference>
<dbReference type="Gene3D" id="2.60.200.20">
    <property type="match status" value="1"/>
</dbReference>
<name>A0ABM9HZA3_9GAMM</name>
<dbReference type="Proteomes" id="UP001162030">
    <property type="component" value="Chromosome"/>
</dbReference>
<evidence type="ECO:0000256" key="2">
    <source>
        <dbReference type="ARBA" id="ARBA00034247"/>
    </source>
</evidence>
<dbReference type="EC" id="2.7.7.65" evidence="1"/>
<dbReference type="SUPFAM" id="SSF49879">
    <property type="entry name" value="SMAD/FHA domain"/>
    <property type="match status" value="1"/>
</dbReference>
<evidence type="ECO:0000259" key="3">
    <source>
        <dbReference type="PROSITE" id="PS50006"/>
    </source>
</evidence>
<evidence type="ECO:0000313" key="6">
    <source>
        <dbReference type="Proteomes" id="UP001162030"/>
    </source>
</evidence>
<protein>
    <recommendedName>
        <fullName evidence="1">diguanylate cyclase</fullName>
        <ecNumber evidence="1">2.7.7.65</ecNumber>
    </recommendedName>
</protein>
<dbReference type="CDD" id="cd00060">
    <property type="entry name" value="FHA"/>
    <property type="match status" value="1"/>
</dbReference>
<dbReference type="PROSITE" id="PS50887">
    <property type="entry name" value="GGDEF"/>
    <property type="match status" value="1"/>
</dbReference>
<accession>A0ABM9HZA3</accession>
<organism evidence="5 6">
    <name type="scientific">Methylocaldum szegediense</name>
    <dbReference type="NCBI Taxonomy" id="73780"/>
    <lineage>
        <taxon>Bacteria</taxon>
        <taxon>Pseudomonadati</taxon>
        <taxon>Pseudomonadota</taxon>
        <taxon>Gammaproteobacteria</taxon>
        <taxon>Methylococcales</taxon>
        <taxon>Methylococcaceae</taxon>
        <taxon>Methylocaldum</taxon>
    </lineage>
</organism>
<dbReference type="InterPro" id="IPR050469">
    <property type="entry name" value="Diguanylate_Cyclase"/>
</dbReference>
<dbReference type="Gene3D" id="3.30.70.270">
    <property type="match status" value="1"/>
</dbReference>
<dbReference type="InterPro" id="IPR008984">
    <property type="entry name" value="SMAD_FHA_dom_sf"/>
</dbReference>
<dbReference type="PROSITE" id="PS50006">
    <property type="entry name" value="FHA_DOMAIN"/>
    <property type="match status" value="1"/>
</dbReference>
<proteinExistence type="predicted"/>
<dbReference type="PANTHER" id="PTHR45138:SF9">
    <property type="entry name" value="DIGUANYLATE CYCLASE DGCM-RELATED"/>
    <property type="match status" value="1"/>
</dbReference>
<evidence type="ECO:0000256" key="1">
    <source>
        <dbReference type="ARBA" id="ARBA00012528"/>
    </source>
</evidence>
<evidence type="ECO:0000259" key="4">
    <source>
        <dbReference type="PROSITE" id="PS50887"/>
    </source>
</evidence>